<dbReference type="EC" id="2.7.7.7" evidence="3"/>
<comment type="catalytic activity">
    <reaction evidence="10">
        <text>DNA(n) + a 2'-deoxyribonucleoside 5'-triphosphate = DNA(n+1) + diphosphate</text>
        <dbReference type="Rhea" id="RHEA:22508"/>
        <dbReference type="Rhea" id="RHEA-COMP:17339"/>
        <dbReference type="Rhea" id="RHEA-COMP:17340"/>
        <dbReference type="ChEBI" id="CHEBI:33019"/>
        <dbReference type="ChEBI" id="CHEBI:61560"/>
        <dbReference type="ChEBI" id="CHEBI:173112"/>
        <dbReference type="EC" id="2.7.7.7"/>
    </reaction>
</comment>
<accession>A0A263BW38</accession>
<organism evidence="12 13">
    <name type="scientific">Lottiidibacillus patelloidae</name>
    <dbReference type="NCBI Taxonomy" id="2670334"/>
    <lineage>
        <taxon>Bacteria</taxon>
        <taxon>Bacillati</taxon>
        <taxon>Bacillota</taxon>
        <taxon>Bacilli</taxon>
        <taxon>Bacillales</taxon>
        <taxon>Bacillaceae</taxon>
        <taxon>Lottiidibacillus</taxon>
    </lineage>
</organism>
<dbReference type="InterPro" id="IPR040982">
    <property type="entry name" value="DNA_pol3_finger"/>
</dbReference>
<sequence>MEFVHLHVHSEYSLLEGACRITQTVERAKELGFSAIAITDRNVMYGAIPFYHACMKAGIKPIIGLELAVEDLKLVLIAKNNNGYKQLLKISSYINTVEHINDLEIWDILSENSSSLFCITPGLGGQIENYVMKDKKEEAISTLNKYKEIFSNRLFFSIQNHRTTSEKILNEKLIVFARENAVKCIATNNVYYLHKEDAFAQECLLSIRDGVTVTDENRKRLPTEEYYLKSAEEMLEVVDDQEFLTTTKRIADACNLDFQFGEYQIPKYPLREGLTSKDCLSRLCEKGLLDRYSDVTSEIRERLKFELEVINEMQFNDYFLIVADFMNYAHKQGIITGPGRGSAAGSLVAYVLKITDVDPIKHGLLFERFLNPERISMPDIDIDFEDTRRDEVIHYVAEKYGHSHVAQIITFGTLAAKAVTRDVGRALGVELKEVDRLAKMIPSQVGITLRTAIAQTPTLKQAIQEKQEYKKIIEIALKLEGLPRHSSTHAAGVIISREPLTEMVPLQQGQSGMMLTQYPMDTLADLGLLKMDFLGLRNLTLIRHTVRLIENITKKKFSLKNIPLGDEKAFHLLGEGNTTGIFQLESAGMRRVLQQLKPSEFEDIVAVNALYRPGPMESIPDYIKAKHGKVTISYPHPVLEEILKPTYGFIVYQEQIMQVAAKMAGFSLGQADILRRAVSKKKIEDLNNQRKHFVDGCLAKGFDNDTANTVYDLIVKFANYGFARSHAVAYSMIAYQLAYLKANYPLMFTASLLSSVIGNEDKTAQYIAEAKTKKLSIHPPSINKSEIAHTIVNNGIQFSLAAIKNVGIQAVKIILQERRKKPFSDFYDFCARVPQKVVNRRTIESLIYAGCFDEFNNNRASLLASIDPGIQYAELIQASNSDNQLGLFPDEALQMKPKYIEVPPFTSEDQLQLEKEALGFYLSGHPIESFQDILSDYGVVKKAILETVSDQSKQKIAGLVTSSKVIRTKKGEQMAFITISDETGELEVVIFPNIYKRQPTLFTKGKLLFIEGSIENNRDSVKCIAKEVRLVKELNTRLFIKVKNQDTEKMAKLKQIISKNKGLVPITIYYESEKKAMKLASEYNVDTNERCLQLLKEQFGNEHVVLVSK</sequence>
<dbReference type="Pfam" id="PF02811">
    <property type="entry name" value="PHP"/>
    <property type="match status" value="1"/>
</dbReference>
<dbReference type="Gene3D" id="1.10.150.870">
    <property type="match status" value="1"/>
</dbReference>
<dbReference type="CDD" id="cd04485">
    <property type="entry name" value="DnaE_OBF"/>
    <property type="match status" value="1"/>
</dbReference>
<dbReference type="GO" id="GO:0008408">
    <property type="term" value="F:3'-5' exonuclease activity"/>
    <property type="evidence" value="ECO:0007669"/>
    <property type="project" value="InterPro"/>
</dbReference>
<evidence type="ECO:0000256" key="1">
    <source>
        <dbReference type="ARBA" id="ARBA00004496"/>
    </source>
</evidence>
<feature type="domain" description="Polymerase/histidinol phosphatase N-terminal" evidence="11">
    <location>
        <begin position="4"/>
        <end position="71"/>
    </location>
</feature>
<dbReference type="Pfam" id="PF14579">
    <property type="entry name" value="HHH_6"/>
    <property type="match status" value="1"/>
</dbReference>
<protein>
    <recommendedName>
        <fullName evidence="4">DNA polymerase III subunit alpha</fullName>
        <ecNumber evidence="3">2.7.7.7</ecNumber>
    </recommendedName>
</protein>
<keyword evidence="6" id="KW-0548">Nucleotidyltransferase</keyword>
<dbReference type="SUPFAM" id="SSF89550">
    <property type="entry name" value="PHP domain-like"/>
    <property type="match status" value="1"/>
</dbReference>
<evidence type="ECO:0000256" key="7">
    <source>
        <dbReference type="ARBA" id="ARBA00022705"/>
    </source>
</evidence>
<name>A0A263BW38_9BACI</name>
<evidence type="ECO:0000256" key="9">
    <source>
        <dbReference type="ARBA" id="ARBA00025611"/>
    </source>
</evidence>
<dbReference type="AlphaFoldDB" id="A0A263BW38"/>
<dbReference type="GO" id="GO:0006260">
    <property type="term" value="P:DNA replication"/>
    <property type="evidence" value="ECO:0007669"/>
    <property type="project" value="UniProtKB-KW"/>
</dbReference>
<dbReference type="Pfam" id="PF07733">
    <property type="entry name" value="DNA_pol3_alpha"/>
    <property type="match status" value="1"/>
</dbReference>
<evidence type="ECO:0000259" key="11">
    <source>
        <dbReference type="SMART" id="SM00481"/>
    </source>
</evidence>
<comment type="caution">
    <text evidence="12">The sequence shown here is derived from an EMBL/GenBank/DDBJ whole genome shotgun (WGS) entry which is preliminary data.</text>
</comment>
<dbReference type="PANTHER" id="PTHR32294:SF0">
    <property type="entry name" value="DNA POLYMERASE III SUBUNIT ALPHA"/>
    <property type="match status" value="1"/>
</dbReference>
<dbReference type="GO" id="GO:0003887">
    <property type="term" value="F:DNA-directed DNA polymerase activity"/>
    <property type="evidence" value="ECO:0007669"/>
    <property type="project" value="UniProtKB-KW"/>
</dbReference>
<proteinExistence type="inferred from homology"/>
<comment type="similarity">
    <text evidence="2">Belongs to the DNA polymerase type-C family. DnaE subfamily.</text>
</comment>
<keyword evidence="13" id="KW-1185">Reference proteome</keyword>
<comment type="function">
    <text evidence="9">DNA polymerase III is a complex, multichain enzyme responsible for most of the replicative synthesis in bacteria. This DNA polymerase also exhibits 3' to 5' exonuclease activity. The alpha chain is the DNA polymerase.</text>
</comment>
<dbReference type="InterPro" id="IPR004805">
    <property type="entry name" value="DnaE2/DnaE/PolC"/>
</dbReference>
<dbReference type="Pfam" id="PF17657">
    <property type="entry name" value="DNA_pol3_finger"/>
    <property type="match status" value="1"/>
</dbReference>
<evidence type="ECO:0000256" key="4">
    <source>
        <dbReference type="ARBA" id="ARBA00019114"/>
    </source>
</evidence>
<keyword evidence="7" id="KW-0235">DNA replication</keyword>
<keyword evidence="8" id="KW-0239">DNA-directed DNA polymerase</keyword>
<dbReference type="InterPro" id="IPR004013">
    <property type="entry name" value="PHP_dom"/>
</dbReference>
<gene>
    <name evidence="12" type="ORF">CIB95_06290</name>
</gene>
<dbReference type="InterPro" id="IPR003141">
    <property type="entry name" value="Pol/His_phosphatase_N"/>
</dbReference>
<evidence type="ECO:0000313" key="12">
    <source>
        <dbReference type="EMBL" id="OZM57961.1"/>
    </source>
</evidence>
<dbReference type="InterPro" id="IPR016195">
    <property type="entry name" value="Pol/histidinol_Pase-like"/>
</dbReference>
<dbReference type="NCBIfam" id="TIGR00594">
    <property type="entry name" value="polc"/>
    <property type="match status" value="1"/>
</dbReference>
<evidence type="ECO:0000256" key="3">
    <source>
        <dbReference type="ARBA" id="ARBA00012417"/>
    </source>
</evidence>
<dbReference type="PANTHER" id="PTHR32294">
    <property type="entry name" value="DNA POLYMERASE III SUBUNIT ALPHA"/>
    <property type="match status" value="1"/>
</dbReference>
<dbReference type="InterPro" id="IPR011708">
    <property type="entry name" value="DNA_pol3_alpha_NTPase_dom"/>
</dbReference>
<reference evidence="13" key="1">
    <citation type="submission" date="2017-08" db="EMBL/GenBank/DDBJ databases">
        <authorList>
            <person name="Huang Z."/>
        </authorList>
    </citation>
    <scope>NUCLEOTIDE SEQUENCE [LARGE SCALE GENOMIC DNA]</scope>
    <source>
        <strain evidence="13">SA5d-4</strain>
    </source>
</reference>
<evidence type="ECO:0000256" key="8">
    <source>
        <dbReference type="ARBA" id="ARBA00022932"/>
    </source>
</evidence>
<keyword evidence="5" id="KW-0808">Transferase</keyword>
<dbReference type="InterPro" id="IPR004365">
    <property type="entry name" value="NA-bd_OB_tRNA"/>
</dbReference>
<evidence type="ECO:0000256" key="2">
    <source>
        <dbReference type="ARBA" id="ARBA00009496"/>
    </source>
</evidence>
<dbReference type="NCBIfam" id="NF004226">
    <property type="entry name" value="PRK05673.1"/>
    <property type="match status" value="1"/>
</dbReference>
<dbReference type="Gene3D" id="3.20.20.140">
    <property type="entry name" value="Metal-dependent hydrolases"/>
    <property type="match status" value="1"/>
</dbReference>
<evidence type="ECO:0000256" key="10">
    <source>
        <dbReference type="ARBA" id="ARBA00049244"/>
    </source>
</evidence>
<dbReference type="Gene3D" id="1.10.10.1600">
    <property type="entry name" value="Bacterial DNA polymerase III alpha subunit, thumb domain"/>
    <property type="match status" value="1"/>
</dbReference>
<dbReference type="InterPro" id="IPR029460">
    <property type="entry name" value="DNAPol_HHH"/>
</dbReference>
<dbReference type="Proteomes" id="UP000217083">
    <property type="component" value="Unassembled WGS sequence"/>
</dbReference>
<dbReference type="NCBIfam" id="NF005298">
    <property type="entry name" value="PRK06826.1"/>
    <property type="match status" value="1"/>
</dbReference>
<dbReference type="GO" id="GO:0003676">
    <property type="term" value="F:nucleic acid binding"/>
    <property type="evidence" value="ECO:0007669"/>
    <property type="project" value="InterPro"/>
</dbReference>
<comment type="subcellular location">
    <subcellularLocation>
        <location evidence="1">Cytoplasm</location>
    </subcellularLocation>
</comment>
<evidence type="ECO:0000313" key="13">
    <source>
        <dbReference type="Proteomes" id="UP000217083"/>
    </source>
</evidence>
<dbReference type="RefSeq" id="WP_094923324.1">
    <property type="nucleotide sequence ID" value="NZ_NPIA01000002.1"/>
</dbReference>
<dbReference type="GO" id="GO:0005737">
    <property type="term" value="C:cytoplasm"/>
    <property type="evidence" value="ECO:0007669"/>
    <property type="project" value="UniProtKB-SubCell"/>
</dbReference>
<dbReference type="SMART" id="SM00481">
    <property type="entry name" value="POLIIIAc"/>
    <property type="match status" value="1"/>
</dbReference>
<dbReference type="SUPFAM" id="SSF160975">
    <property type="entry name" value="AF1531-like"/>
    <property type="match status" value="1"/>
</dbReference>
<evidence type="ECO:0000256" key="5">
    <source>
        <dbReference type="ARBA" id="ARBA00022679"/>
    </source>
</evidence>
<evidence type="ECO:0000256" key="6">
    <source>
        <dbReference type="ARBA" id="ARBA00022695"/>
    </source>
</evidence>
<dbReference type="InterPro" id="IPR041931">
    <property type="entry name" value="DNA_pol3_alpha_thumb_dom"/>
</dbReference>
<dbReference type="EMBL" id="NPIA01000002">
    <property type="protein sequence ID" value="OZM57961.1"/>
    <property type="molecule type" value="Genomic_DNA"/>
</dbReference>
<reference evidence="12 13" key="2">
    <citation type="submission" date="2017-09" db="EMBL/GenBank/DDBJ databases">
        <title>Bacillus patelloidae sp. nov., isolated from the intestinal tract of a marine limpet.</title>
        <authorList>
            <person name="Liu R."/>
            <person name="Dong C."/>
            <person name="Shao Z."/>
        </authorList>
    </citation>
    <scope>NUCLEOTIDE SEQUENCE [LARGE SCALE GENOMIC DNA]</scope>
    <source>
        <strain evidence="12 13">SA5d-4</strain>
    </source>
</reference>
<dbReference type="Pfam" id="PF01336">
    <property type="entry name" value="tRNA_anti-codon"/>
    <property type="match status" value="1"/>
</dbReference>